<evidence type="ECO:0000313" key="2">
    <source>
        <dbReference type="EMBL" id="PLX17823.1"/>
    </source>
</evidence>
<name>A0A2N5ZGT3_MUIH1</name>
<dbReference type="Pfam" id="PF13174">
    <property type="entry name" value="TPR_6"/>
    <property type="match status" value="3"/>
</dbReference>
<feature type="repeat" description="TPR" evidence="1">
    <location>
        <begin position="335"/>
        <end position="368"/>
    </location>
</feature>
<evidence type="ECO:0008006" key="4">
    <source>
        <dbReference type="Google" id="ProtNLM"/>
    </source>
</evidence>
<evidence type="ECO:0000256" key="1">
    <source>
        <dbReference type="PROSITE-ProRule" id="PRU00339"/>
    </source>
</evidence>
<gene>
    <name evidence="2" type="ORF">C0601_06160</name>
</gene>
<dbReference type="AlphaFoldDB" id="A0A2N5ZGT3"/>
<dbReference type="SUPFAM" id="SSF48452">
    <property type="entry name" value="TPR-like"/>
    <property type="match status" value="2"/>
</dbReference>
<dbReference type="PROSITE" id="PS50005">
    <property type="entry name" value="TPR"/>
    <property type="match status" value="1"/>
</dbReference>
<sequence length="380" mass="45592">MKKYLSIAILLYILLFSLNSFSIELEKTIYNGDDYYFIHEFERAQKYFDAEDYEKANDIYNDIYLYFSNRDQEPEVLFQYGKSLFKTGKFSEATRIFKKLDKKYKDFKKKDELYKLLEALNEAPTREKKDSEETIIFPKAFIEMEEANKNKNTNADKYEKLEVAKYRFKNKEYKKAIELFKEIEGFFEGKQQAEDIYYMTGKSFYELKNIEDAVKYYKKYQNFFRFGKYQNQVNKTLNDLNEIQQTFSNIQLAKEYDRLNIKKIDAMVEAGFLDKAIISMKKMIELDPANPVYHFKIASLYNMKKNITGNKYWTVNYAEDELEHYLKILNKVETPEIFYNIAKLYQDLGEHEQALQYWQKIYDKVPNTTIGKVAKSFLNK</sequence>
<dbReference type="SMART" id="SM00028">
    <property type="entry name" value="TPR"/>
    <property type="match status" value="3"/>
</dbReference>
<proteinExistence type="predicted"/>
<evidence type="ECO:0000313" key="3">
    <source>
        <dbReference type="Proteomes" id="UP000234857"/>
    </source>
</evidence>
<dbReference type="EMBL" id="PKTG01000081">
    <property type="protein sequence ID" value="PLX17823.1"/>
    <property type="molecule type" value="Genomic_DNA"/>
</dbReference>
<dbReference type="InterPro" id="IPR019734">
    <property type="entry name" value="TPR_rpt"/>
</dbReference>
<comment type="caution">
    <text evidence="2">The sequence shown here is derived from an EMBL/GenBank/DDBJ whole genome shotgun (WGS) entry which is preliminary data.</text>
</comment>
<accession>A0A2N5ZGT3</accession>
<protein>
    <recommendedName>
        <fullName evidence="4">Outer membrane lipoprotein BamD-like domain-containing protein</fullName>
    </recommendedName>
</protein>
<reference evidence="2 3" key="1">
    <citation type="submission" date="2017-11" db="EMBL/GenBank/DDBJ databases">
        <title>Genome-resolved metagenomics identifies genetic mobility, metabolic interactions, and unexpected diversity in perchlorate-reducing communities.</title>
        <authorList>
            <person name="Barnum T.P."/>
            <person name="Figueroa I.A."/>
            <person name="Carlstrom C.I."/>
            <person name="Lucas L.N."/>
            <person name="Engelbrektson A.L."/>
            <person name="Coates J.D."/>
        </authorList>
    </citation>
    <scope>NUCLEOTIDE SEQUENCE [LARGE SCALE GENOMIC DNA]</scope>
    <source>
        <strain evidence="2">BM706</strain>
    </source>
</reference>
<organism evidence="2 3">
    <name type="scientific">Muiribacterium halophilum</name>
    <dbReference type="NCBI Taxonomy" id="2053465"/>
    <lineage>
        <taxon>Bacteria</taxon>
        <taxon>Candidatus Muiribacteriota</taxon>
        <taxon>Candidatus Muiribacteriia</taxon>
        <taxon>Candidatus Muiribacteriales</taxon>
        <taxon>Candidatus Muiribacteriaceae</taxon>
        <taxon>Candidatus Muiribacterium</taxon>
    </lineage>
</organism>
<dbReference type="InterPro" id="IPR011990">
    <property type="entry name" value="TPR-like_helical_dom_sf"/>
</dbReference>
<dbReference type="Gene3D" id="1.25.40.10">
    <property type="entry name" value="Tetratricopeptide repeat domain"/>
    <property type="match status" value="2"/>
</dbReference>
<dbReference type="Proteomes" id="UP000234857">
    <property type="component" value="Unassembled WGS sequence"/>
</dbReference>
<keyword evidence="1" id="KW-0802">TPR repeat</keyword>